<accession>A0AAV2B5V5</accession>
<dbReference type="EMBL" id="CAXIEN010000283">
    <property type="protein sequence ID" value="CAL1291462.1"/>
    <property type="molecule type" value="Genomic_DNA"/>
</dbReference>
<protein>
    <submittedName>
        <fullName evidence="2">Uncharacterized protein</fullName>
    </submittedName>
</protein>
<proteinExistence type="predicted"/>
<comment type="caution">
    <text evidence="2">The sequence shown here is derived from an EMBL/GenBank/DDBJ whole genome shotgun (WGS) entry which is preliminary data.</text>
</comment>
<name>A0AAV2B5V5_9ARAC</name>
<feature type="compositionally biased region" description="Basic and acidic residues" evidence="1">
    <location>
        <begin position="118"/>
        <end position="141"/>
    </location>
</feature>
<sequence length="141" mass="15649">MNVLGIFQNFSITFLAPNMDFQCVEPPSYGKENDSKIPISLDDRCRVPVGPNETVPCTRWEYDTSQTSQTIVSEGKATHSSVPNVLYVSLALSCTLLVLFLPETRGLNMPDSLQDGEELGRKPEKKNTDPKTPESEVTSHM</sequence>
<keyword evidence="3" id="KW-1185">Reference proteome</keyword>
<dbReference type="AlphaFoldDB" id="A0AAV2B5V5"/>
<reference evidence="2 3" key="1">
    <citation type="submission" date="2024-04" db="EMBL/GenBank/DDBJ databases">
        <authorList>
            <person name="Rising A."/>
            <person name="Reimegard J."/>
            <person name="Sonavane S."/>
            <person name="Akerstrom W."/>
            <person name="Nylinder S."/>
            <person name="Hedman E."/>
            <person name="Kallberg Y."/>
        </authorList>
    </citation>
    <scope>NUCLEOTIDE SEQUENCE [LARGE SCALE GENOMIC DNA]</scope>
</reference>
<evidence type="ECO:0000313" key="3">
    <source>
        <dbReference type="Proteomes" id="UP001497382"/>
    </source>
</evidence>
<evidence type="ECO:0000256" key="1">
    <source>
        <dbReference type="SAM" id="MobiDB-lite"/>
    </source>
</evidence>
<organism evidence="2 3">
    <name type="scientific">Larinioides sclopetarius</name>
    <dbReference type="NCBI Taxonomy" id="280406"/>
    <lineage>
        <taxon>Eukaryota</taxon>
        <taxon>Metazoa</taxon>
        <taxon>Ecdysozoa</taxon>
        <taxon>Arthropoda</taxon>
        <taxon>Chelicerata</taxon>
        <taxon>Arachnida</taxon>
        <taxon>Araneae</taxon>
        <taxon>Araneomorphae</taxon>
        <taxon>Entelegynae</taxon>
        <taxon>Araneoidea</taxon>
        <taxon>Araneidae</taxon>
        <taxon>Larinioides</taxon>
    </lineage>
</organism>
<evidence type="ECO:0000313" key="2">
    <source>
        <dbReference type="EMBL" id="CAL1291462.1"/>
    </source>
</evidence>
<feature type="region of interest" description="Disordered" evidence="1">
    <location>
        <begin position="106"/>
        <end position="141"/>
    </location>
</feature>
<gene>
    <name evidence="2" type="ORF">LARSCL_LOCUS17099</name>
</gene>
<dbReference type="Proteomes" id="UP001497382">
    <property type="component" value="Unassembled WGS sequence"/>
</dbReference>